<proteinExistence type="predicted"/>
<evidence type="ECO:0000313" key="2">
    <source>
        <dbReference type="Proteomes" id="UP001227386"/>
    </source>
</evidence>
<reference evidence="1 2" key="1">
    <citation type="journal article" date="2012" name="Appl. Soil Ecol.">
        <title>Isolation and characterization of new plant growth-promoting bacterial endophytes.</title>
        <authorList>
            <person name="Rashid S."/>
            <person name="Charles T.C."/>
            <person name="Glick B.R."/>
        </authorList>
    </citation>
    <scope>NUCLEOTIDE SEQUENCE [LARGE SCALE GENOMIC DNA]</scope>
    <source>
        <strain evidence="1 2">YsS1</strain>
    </source>
</reference>
<keyword evidence="2" id="KW-1185">Reference proteome</keyword>
<dbReference type="RefSeq" id="WP_280944962.1">
    <property type="nucleotide sequence ID" value="NZ_CP123771.1"/>
</dbReference>
<accession>A0ABY8PM42</accession>
<organism evidence="1 2">
    <name type="scientific">Pseudomonas viciae</name>
    <dbReference type="NCBI Taxonomy" id="2505979"/>
    <lineage>
        <taxon>Bacteria</taxon>
        <taxon>Pseudomonadati</taxon>
        <taxon>Pseudomonadota</taxon>
        <taxon>Gammaproteobacteria</taxon>
        <taxon>Pseudomonadales</taxon>
        <taxon>Pseudomonadaceae</taxon>
        <taxon>Pseudomonas</taxon>
    </lineage>
</organism>
<gene>
    <name evidence="1" type="ORF">QCD61_14265</name>
</gene>
<dbReference type="EMBL" id="CP123771">
    <property type="protein sequence ID" value="WGO96287.1"/>
    <property type="molecule type" value="Genomic_DNA"/>
</dbReference>
<sequence length="31" mass="3345">MSKGTLCGDVVCCPYHGLDSAVKSMHPQHSR</sequence>
<protein>
    <submittedName>
        <fullName evidence="1">Uncharacterized protein</fullName>
    </submittedName>
</protein>
<dbReference type="Proteomes" id="UP001227386">
    <property type="component" value="Chromosome"/>
</dbReference>
<evidence type="ECO:0000313" key="1">
    <source>
        <dbReference type="EMBL" id="WGO96287.1"/>
    </source>
</evidence>
<name>A0ABY8PM42_9PSED</name>